<dbReference type="PANTHER" id="PTHR33361">
    <property type="entry name" value="GLR0591 PROTEIN"/>
    <property type="match status" value="1"/>
</dbReference>
<dbReference type="Proteomes" id="UP000594059">
    <property type="component" value="Chromosome"/>
</dbReference>
<feature type="region of interest" description="Disordered" evidence="1">
    <location>
        <begin position="87"/>
        <end position="109"/>
    </location>
</feature>
<name>A0A7S6UGC5_9GAMM</name>
<dbReference type="Pfam" id="PF05960">
    <property type="entry name" value="DUF885"/>
    <property type="match status" value="1"/>
</dbReference>
<organism evidence="2 3">
    <name type="scientific">Novilysobacter ciconiae</name>
    <dbReference type="NCBI Taxonomy" id="2781022"/>
    <lineage>
        <taxon>Bacteria</taxon>
        <taxon>Pseudomonadati</taxon>
        <taxon>Pseudomonadota</taxon>
        <taxon>Gammaproteobacteria</taxon>
        <taxon>Lysobacterales</taxon>
        <taxon>Lysobacteraceae</taxon>
        <taxon>Novilysobacter</taxon>
    </lineage>
</organism>
<keyword evidence="3" id="KW-1185">Reference proteome</keyword>
<dbReference type="EMBL" id="CP063656">
    <property type="protein sequence ID" value="QOW19740.1"/>
    <property type="molecule type" value="Genomic_DNA"/>
</dbReference>
<evidence type="ECO:0000313" key="2">
    <source>
        <dbReference type="EMBL" id="QOW19740.1"/>
    </source>
</evidence>
<gene>
    <name evidence="2" type="ORF">INQ41_01270</name>
</gene>
<evidence type="ECO:0000256" key="1">
    <source>
        <dbReference type="SAM" id="MobiDB-lite"/>
    </source>
</evidence>
<accession>A0A7S6UGC5</accession>
<evidence type="ECO:0000313" key="3">
    <source>
        <dbReference type="Proteomes" id="UP000594059"/>
    </source>
</evidence>
<dbReference type="PANTHER" id="PTHR33361:SF2">
    <property type="entry name" value="DUF885 DOMAIN-CONTAINING PROTEIN"/>
    <property type="match status" value="1"/>
</dbReference>
<dbReference type="KEGG" id="lcic:INQ41_01270"/>
<proteinExistence type="predicted"/>
<dbReference type="AlphaFoldDB" id="A0A7S6UGC5"/>
<sequence>MRAAGTFGRWDRRRHGAKIGFDLSAVDAVKPLSLTLLPALLAAHLALAGAPAVAATADTAAAASTAAVTSAADKRFQTIYEREWTWRQEQTGGGSDEDGDSGSAPGRLPSVDAASQAARLAYWDDVLAELDTIDPSALSAENRINLAIYRPQVENLAAQVRFRSYEMPFNSDSSFWSNLGFMTRRPMHTADDYRRYIQRLADVPRHFDQQITNMRAGLERGFTVPRAVLDGRDVSIAAVADLTDPEKSTFYDPLRKLPASIPAEEQAKLRAAAREAIGQQVIPAYRTLLTFFHDEYVPGARTTLGASEMPGGDAFYRQQIREYTTLDLTPAQIHRIGLDEVERIQGEMDAIIQQVGFKGSFAEFLQFLRTDEQFYARTPEELLWRAAWIAKRIDAQLGNFIGTLPRGRFTIVPVPEDIAPYWTSGRGGNGTYWVNTYDLPSRALYNLPALTLHEAAPGHAMQGALAAEQDALPDFRRKTYISAFGEGWGLYVEKLGEEMGIYETPYEHFGRLTYEMWRAARLVIDTGLHAQGWTRDQALAYLRDRTALSEHEVTTEVDRYISWPGQALSYKLGELAIVRLRGEAERELGGNFDIKAFHDMVLALGSVPLPVLESQVRAFIAESKAAADAKG</sequence>
<protein>
    <submittedName>
        <fullName evidence="2">DUF885 family protein</fullName>
    </submittedName>
</protein>
<dbReference type="InterPro" id="IPR010281">
    <property type="entry name" value="DUF885"/>
</dbReference>
<reference evidence="2 3" key="1">
    <citation type="submission" date="2020-10" db="EMBL/GenBank/DDBJ databases">
        <title>complete genome sequencing of Lysobacter sp. H21R20.</title>
        <authorList>
            <person name="Bae J.-W."/>
            <person name="Lee S.-Y."/>
        </authorList>
    </citation>
    <scope>NUCLEOTIDE SEQUENCE [LARGE SCALE GENOMIC DNA]</scope>
    <source>
        <strain evidence="2 3">H21R20</strain>
    </source>
</reference>